<keyword evidence="1" id="KW-0472">Membrane</keyword>
<keyword evidence="1" id="KW-0812">Transmembrane</keyword>
<evidence type="ECO:0000313" key="3">
    <source>
        <dbReference type="Proteomes" id="UP000031967"/>
    </source>
</evidence>
<feature type="transmembrane region" description="Helical" evidence="1">
    <location>
        <begin position="70"/>
        <end position="88"/>
    </location>
</feature>
<name>A0ABR5ALF4_9BACL</name>
<keyword evidence="1" id="KW-1133">Transmembrane helix</keyword>
<evidence type="ECO:0000313" key="2">
    <source>
        <dbReference type="EMBL" id="KIL41880.1"/>
    </source>
</evidence>
<gene>
    <name evidence="2" type="ORF">SD70_04520</name>
</gene>
<sequence length="94" mass="10653">MWGGERSGRLEIVFQPYSPSNSLEHDFNEAGDRHSQSAVKPYFLGQPESFTSDLSIFNVRLRLRVHDRAIQSYTQALVCLMLLAHLLITGGMML</sequence>
<dbReference type="EMBL" id="JXAK01000005">
    <property type="protein sequence ID" value="KIL41880.1"/>
    <property type="molecule type" value="Genomic_DNA"/>
</dbReference>
<comment type="caution">
    <text evidence="2">The sequence shown here is derived from an EMBL/GenBank/DDBJ whole genome shotgun (WGS) entry which is preliminary data.</text>
</comment>
<protein>
    <submittedName>
        <fullName evidence="2">Uncharacterized protein</fullName>
    </submittedName>
</protein>
<keyword evidence="3" id="KW-1185">Reference proteome</keyword>
<accession>A0ABR5ALF4</accession>
<proteinExistence type="predicted"/>
<reference evidence="2 3" key="1">
    <citation type="submission" date="2014-12" db="EMBL/GenBank/DDBJ databases">
        <title>Draft genome sequence of Paenibacillus kamchatkensis strain B-2647.</title>
        <authorList>
            <person name="Karlyshev A.V."/>
            <person name="Kudryashova E.B."/>
        </authorList>
    </citation>
    <scope>NUCLEOTIDE SEQUENCE [LARGE SCALE GENOMIC DNA]</scope>
    <source>
        <strain evidence="2 3">VKM B-2647</strain>
    </source>
</reference>
<evidence type="ECO:0000256" key="1">
    <source>
        <dbReference type="SAM" id="Phobius"/>
    </source>
</evidence>
<organism evidence="2 3">
    <name type="scientific">Gordoniibacillus kamchatkensis</name>
    <dbReference type="NCBI Taxonomy" id="1590651"/>
    <lineage>
        <taxon>Bacteria</taxon>
        <taxon>Bacillati</taxon>
        <taxon>Bacillota</taxon>
        <taxon>Bacilli</taxon>
        <taxon>Bacillales</taxon>
        <taxon>Paenibacillaceae</taxon>
        <taxon>Gordoniibacillus</taxon>
    </lineage>
</organism>
<dbReference type="Proteomes" id="UP000031967">
    <property type="component" value="Unassembled WGS sequence"/>
</dbReference>